<dbReference type="InterPro" id="IPR048485">
    <property type="entry name" value="COG5_helical"/>
</dbReference>
<evidence type="ECO:0000256" key="3">
    <source>
        <dbReference type="ARBA" id="ARBA00023034"/>
    </source>
</evidence>
<dbReference type="GO" id="GO:0017119">
    <property type="term" value="C:Golgi transport complex"/>
    <property type="evidence" value="ECO:0007669"/>
    <property type="project" value="InterPro"/>
</dbReference>
<feature type="domain" description="Conserved oligomeric Golgi complex subunit 5 helical" evidence="7">
    <location>
        <begin position="166"/>
        <end position="369"/>
    </location>
</feature>
<dbReference type="EMBL" id="HBUE01094799">
    <property type="protein sequence ID" value="CAG6482966.1"/>
    <property type="molecule type" value="Transcribed_RNA"/>
</dbReference>
<keyword evidence="4" id="KW-0472">Membrane</keyword>
<dbReference type="AlphaFoldDB" id="A0A8D8FTF6"/>
<evidence type="ECO:0000256" key="1">
    <source>
        <dbReference type="ARBA" id="ARBA00004395"/>
    </source>
</evidence>
<dbReference type="GO" id="GO:0006891">
    <property type="term" value="P:intra-Golgi vesicle-mediated transport"/>
    <property type="evidence" value="ECO:0007669"/>
    <property type="project" value="InterPro"/>
</dbReference>
<proteinExistence type="predicted"/>
<evidence type="ECO:0000256" key="2">
    <source>
        <dbReference type="ARBA" id="ARBA00020974"/>
    </source>
</evidence>
<feature type="domain" description="Conserved oligomeric Golgi complex subunit 5 N-terminal" evidence="6">
    <location>
        <begin position="35"/>
        <end position="141"/>
    </location>
</feature>
<dbReference type="InterPro" id="IPR049176">
    <property type="entry name" value="COG5_N"/>
</dbReference>
<dbReference type="Pfam" id="PF20649">
    <property type="entry name" value="COG5_C"/>
    <property type="match status" value="1"/>
</dbReference>
<dbReference type="PANTHER" id="PTHR13228:SF3">
    <property type="entry name" value="CONSERVED OLIGOMERIC GOLGI COMPLEX SUBUNIT 5"/>
    <property type="match status" value="1"/>
</dbReference>
<protein>
    <recommendedName>
        <fullName evidence="2">Conserved oligomeric Golgi complex subunit 5</fullName>
    </recommendedName>
</protein>
<feature type="region of interest" description="Disordered" evidence="5">
    <location>
        <begin position="248"/>
        <end position="274"/>
    </location>
</feature>
<reference evidence="8" key="1">
    <citation type="submission" date="2021-05" db="EMBL/GenBank/DDBJ databases">
        <authorList>
            <person name="Alioto T."/>
            <person name="Alioto T."/>
            <person name="Gomez Garrido J."/>
        </authorList>
    </citation>
    <scope>NUCLEOTIDE SEQUENCE</scope>
</reference>
<dbReference type="GO" id="GO:0000139">
    <property type="term" value="C:Golgi membrane"/>
    <property type="evidence" value="ECO:0007669"/>
    <property type="project" value="UniProtKB-SubCell"/>
</dbReference>
<accession>A0A8D8FTF6</accession>
<sequence length="766" mass="86197">MTMDSETLKTCETIEKDEFFSVFLQDKQEEKAKLATKMTITDQIGKLSEGLEKVSAQLQTQVRDQYGTLLFQANQAGRLNAAVGSVSGHIERLKASADRLKKMVNVPYEQTETQTKILARLHELSHLLRQSGRFLHVYQRLEGAPGLADQASVIYELDCLMDDVDLTGIDFLREEIGAVKAVKARLVQTAHRDLFQSIQGEKEDETKNCLRIFLNMKTLSKCLENILETYQRYIKDSIKECFTTSDLSKLRKSDPSGTKDRSEQTRGPGKAPVLTSSTNFRSKLWQALEWLFLDEFHSYCQQIIFLQRCLLYSDLALNDDCKRMAETIGSNFWTNLTRQLTTSFANAQSNTPHVYQALQQGLPKLLSVARGLEKKLDHGPFVFDEQVFASLEAGYLEKCANNLKMVLVDIEFPNQEVIDAVVRVASTELNAAIVDDRLTRQVTDVICVSNKDLWNRIERNVKLGGDTQQVLDNPNAAQSQNITLANIIFYHQEAIGRLIRNLGTKFSASPSATKLKQSLNEGRTITLTIMQQLIGSIHSAVNIILLSMHREPGLNTATITAAGPSFYVQELQDFLLRSWNSHIAPFSDKTTIEECGLNLARRCIELFVQNAALCRPISMAGRLRLKSDCHHLEQALKPIVPDLTVLGKNFRMLRAMSTLLNAPPEDLVKQEKDGAVPPYIVLFLLFGFAGSDLASPHITAGWSNEKLLQWLESHTAERDRLELITGALQKYRAVVRQKNISQYDVIYPLITQYLDESIADSTKGSD</sequence>
<evidence type="ECO:0000256" key="4">
    <source>
        <dbReference type="ARBA" id="ARBA00023136"/>
    </source>
</evidence>
<keyword evidence="3" id="KW-0333">Golgi apparatus</keyword>
<evidence type="ECO:0000313" key="8">
    <source>
        <dbReference type="EMBL" id="CAG6482966.1"/>
    </source>
</evidence>
<evidence type="ECO:0000259" key="7">
    <source>
        <dbReference type="Pfam" id="PF20649"/>
    </source>
</evidence>
<dbReference type="PANTHER" id="PTHR13228">
    <property type="entry name" value="CONSERVED OLIGOMERIC GOLGI COMPLEX COMPONENT 5"/>
    <property type="match status" value="1"/>
</dbReference>
<name>A0A8D8FTF6_CULPI</name>
<evidence type="ECO:0000256" key="5">
    <source>
        <dbReference type="SAM" id="MobiDB-lite"/>
    </source>
</evidence>
<dbReference type="Pfam" id="PF10392">
    <property type="entry name" value="COG5_N"/>
    <property type="match status" value="1"/>
</dbReference>
<dbReference type="InterPro" id="IPR019465">
    <property type="entry name" value="Cog5"/>
</dbReference>
<organism evidence="8">
    <name type="scientific">Culex pipiens</name>
    <name type="common">House mosquito</name>
    <dbReference type="NCBI Taxonomy" id="7175"/>
    <lineage>
        <taxon>Eukaryota</taxon>
        <taxon>Metazoa</taxon>
        <taxon>Ecdysozoa</taxon>
        <taxon>Arthropoda</taxon>
        <taxon>Hexapoda</taxon>
        <taxon>Insecta</taxon>
        <taxon>Pterygota</taxon>
        <taxon>Neoptera</taxon>
        <taxon>Endopterygota</taxon>
        <taxon>Diptera</taxon>
        <taxon>Nematocera</taxon>
        <taxon>Culicoidea</taxon>
        <taxon>Culicidae</taxon>
        <taxon>Culicinae</taxon>
        <taxon>Culicini</taxon>
        <taxon>Culex</taxon>
        <taxon>Culex</taxon>
    </lineage>
</organism>
<feature type="compositionally biased region" description="Basic and acidic residues" evidence="5">
    <location>
        <begin position="248"/>
        <end position="264"/>
    </location>
</feature>
<evidence type="ECO:0000259" key="6">
    <source>
        <dbReference type="Pfam" id="PF10392"/>
    </source>
</evidence>
<comment type="subcellular location">
    <subcellularLocation>
        <location evidence="1">Golgi apparatus membrane</location>
        <topology evidence="1">Peripheral membrane protein</topology>
    </subcellularLocation>
</comment>